<dbReference type="InterPro" id="IPR018108">
    <property type="entry name" value="MCP_transmembrane"/>
</dbReference>
<keyword evidence="7" id="KW-1133">Transmembrane helix</keyword>
<protein>
    <submittedName>
        <fullName evidence="11">Mitochondrial substrate carrier family protein X</fullName>
    </submittedName>
</protein>
<evidence type="ECO:0000256" key="7">
    <source>
        <dbReference type="ARBA" id="ARBA00022989"/>
    </source>
</evidence>
<keyword evidence="6" id="KW-0999">Mitochondrion inner membrane</keyword>
<evidence type="ECO:0000256" key="1">
    <source>
        <dbReference type="ARBA" id="ARBA00004141"/>
    </source>
</evidence>
<keyword evidence="8 9" id="KW-0472">Membrane</keyword>
<keyword evidence="4 9" id="KW-0812">Transmembrane</keyword>
<dbReference type="Pfam" id="PF00153">
    <property type="entry name" value="Mito_carr"/>
    <property type="match status" value="1"/>
</dbReference>
<dbReference type="SUPFAM" id="SSF103506">
    <property type="entry name" value="Mitochondrial carrier"/>
    <property type="match status" value="1"/>
</dbReference>
<dbReference type="OrthoDB" id="18574at2759"/>
<evidence type="ECO:0000256" key="3">
    <source>
        <dbReference type="ARBA" id="ARBA00022448"/>
    </source>
</evidence>
<dbReference type="AlphaFoldDB" id="A0A2K3Q9M0"/>
<dbReference type="InterPro" id="IPR023395">
    <property type="entry name" value="MCP_dom_sf"/>
</dbReference>
<organism evidence="11 12">
    <name type="scientific">Tolypocladium capitatum</name>
    <dbReference type="NCBI Taxonomy" id="45235"/>
    <lineage>
        <taxon>Eukaryota</taxon>
        <taxon>Fungi</taxon>
        <taxon>Dikarya</taxon>
        <taxon>Ascomycota</taxon>
        <taxon>Pezizomycotina</taxon>
        <taxon>Sordariomycetes</taxon>
        <taxon>Hypocreomycetidae</taxon>
        <taxon>Hypocreales</taxon>
        <taxon>Ophiocordycipitaceae</taxon>
        <taxon>Tolypocladium</taxon>
    </lineage>
</organism>
<keyword evidence="6" id="KW-0496">Mitochondrion</keyword>
<dbReference type="STRING" id="45235.A0A2K3Q9M0"/>
<dbReference type="PANTHER" id="PTHR45939">
    <property type="entry name" value="PEROXISOMAL MEMBRANE PROTEIN PMP34-RELATED"/>
    <property type="match status" value="1"/>
</dbReference>
<dbReference type="PANTHER" id="PTHR45939:SF2">
    <property type="entry name" value="CARRIER PROTEIN, PUTATIVE (AFU_ORTHOLOGUE AFUA_2G13870)-RELATED"/>
    <property type="match status" value="1"/>
</dbReference>
<keyword evidence="5" id="KW-0677">Repeat</keyword>
<evidence type="ECO:0000256" key="2">
    <source>
        <dbReference type="ARBA" id="ARBA00006375"/>
    </source>
</evidence>
<dbReference type="EMBL" id="NRSZ01000932">
    <property type="protein sequence ID" value="PNY24239.1"/>
    <property type="molecule type" value="Genomic_DNA"/>
</dbReference>
<comment type="caution">
    <text evidence="11">The sequence shown here is derived from an EMBL/GenBank/DDBJ whole genome shotgun (WGS) entry which is preliminary data.</text>
</comment>
<name>A0A2K3Q9M0_9HYPO</name>
<gene>
    <name evidence="11" type="ORF">TCAP_05823</name>
</gene>
<dbReference type="InterPro" id="IPR052217">
    <property type="entry name" value="Mito/Peroxisomal_Carrier"/>
</dbReference>
<comment type="subcellular location">
    <subcellularLocation>
        <location evidence="1">Membrane</location>
        <topology evidence="1">Multi-pass membrane protein</topology>
    </subcellularLocation>
</comment>
<dbReference type="PROSITE" id="PS50920">
    <property type="entry name" value="SOLCAR"/>
    <property type="match status" value="1"/>
</dbReference>
<accession>A0A2K3Q9M0</accession>
<evidence type="ECO:0000256" key="10">
    <source>
        <dbReference type="RuleBase" id="RU000488"/>
    </source>
</evidence>
<dbReference type="Proteomes" id="UP000236621">
    <property type="component" value="Unassembled WGS sequence"/>
</dbReference>
<proteinExistence type="inferred from homology"/>
<evidence type="ECO:0000256" key="9">
    <source>
        <dbReference type="PROSITE-ProRule" id="PRU00282"/>
    </source>
</evidence>
<evidence type="ECO:0000256" key="6">
    <source>
        <dbReference type="ARBA" id="ARBA00022792"/>
    </source>
</evidence>
<comment type="similarity">
    <text evidence="2 10">Belongs to the mitochondrial carrier (TC 2.A.29) family.</text>
</comment>
<evidence type="ECO:0000256" key="4">
    <source>
        <dbReference type="ARBA" id="ARBA00022692"/>
    </source>
</evidence>
<feature type="repeat" description="Solcar" evidence="9">
    <location>
        <begin position="7"/>
        <end position="97"/>
    </location>
</feature>
<keyword evidence="3 10" id="KW-0813">Transport</keyword>
<dbReference type="Gene3D" id="1.50.40.10">
    <property type="entry name" value="Mitochondrial carrier domain"/>
    <property type="match status" value="1"/>
</dbReference>
<keyword evidence="12" id="KW-1185">Reference proteome</keyword>
<evidence type="ECO:0000313" key="11">
    <source>
        <dbReference type="EMBL" id="PNY24239.1"/>
    </source>
</evidence>
<dbReference type="GO" id="GO:0016020">
    <property type="term" value="C:membrane"/>
    <property type="evidence" value="ECO:0007669"/>
    <property type="project" value="UniProtKB-SubCell"/>
</dbReference>
<evidence type="ECO:0000256" key="5">
    <source>
        <dbReference type="ARBA" id="ARBA00022737"/>
    </source>
</evidence>
<evidence type="ECO:0000256" key="8">
    <source>
        <dbReference type="ARBA" id="ARBA00023136"/>
    </source>
</evidence>
<dbReference type="GO" id="GO:0015217">
    <property type="term" value="F:ADP transmembrane transporter activity"/>
    <property type="evidence" value="ECO:0007669"/>
    <property type="project" value="TreeGrafter"/>
</dbReference>
<reference evidence="11 12" key="1">
    <citation type="submission" date="2017-08" db="EMBL/GenBank/DDBJ databases">
        <title>Harnessing the power of phylogenomics to disentangle the directionality and signatures of interkingdom host jumping in the parasitic fungal genus Tolypocladium.</title>
        <authorList>
            <person name="Quandt C.A."/>
            <person name="Patterson W."/>
            <person name="Spatafora J.W."/>
        </authorList>
    </citation>
    <scope>NUCLEOTIDE SEQUENCE [LARGE SCALE GENOMIC DNA]</scope>
    <source>
        <strain evidence="11 12">CBS 113982</strain>
    </source>
</reference>
<evidence type="ECO:0000313" key="12">
    <source>
        <dbReference type="Proteomes" id="UP000236621"/>
    </source>
</evidence>
<sequence length="269" mass="28942">MYEVTVGTFTCHPCARQAEDHLSTAAVLPLDLVTSRLKAQHRTRSQEHYEGVVDALEGIVKHEGGASVLYTGIGPDVAKSVVNSFLFFSFYSGLRSRKHRPIVVLELSLMGAFAGASSRARRDAHAICRSRRDEDAAAGDAGRHAERGRGSGPVVWLLCHAVSRPQPQDILDKTGIGVISRTIKEGLHALYFGLQGELLKGSFSHGLTKGHVPSPGHSSLGLVAAASAQMIPEQVMDRWAGSIRPEVGGNSECRALEWTMVMSAASYET</sequence>